<dbReference type="HOGENOM" id="CLU_158484_9_3_2"/>
<dbReference type="EMBL" id="CP001400">
    <property type="protein sequence ID" value="ACP39018.1"/>
    <property type="molecule type" value="Genomic_DNA"/>
</dbReference>
<name>C3MS75_SACI4</name>
<dbReference type="RefSeq" id="WP_012712236.1">
    <property type="nucleotide sequence ID" value="NC_012588.1"/>
</dbReference>
<accession>C3MS75</accession>
<evidence type="ECO:0000313" key="2">
    <source>
        <dbReference type="EMBL" id="ACP39018.1"/>
    </source>
</evidence>
<dbReference type="KEGG" id="sia:M1425_2285"/>
<organism evidence="2 3">
    <name type="scientific">Saccharolobus islandicus (strain M.14.25 / Kamchatka #1)</name>
    <name type="common">Sulfolobus islandicus</name>
    <dbReference type="NCBI Taxonomy" id="427317"/>
    <lineage>
        <taxon>Archaea</taxon>
        <taxon>Thermoproteota</taxon>
        <taxon>Thermoprotei</taxon>
        <taxon>Sulfolobales</taxon>
        <taxon>Sulfolobaceae</taxon>
        <taxon>Saccharolobus</taxon>
    </lineage>
</organism>
<dbReference type="InterPro" id="IPR037914">
    <property type="entry name" value="SpoVT-AbrB_sf"/>
</dbReference>
<dbReference type="Proteomes" id="UP000001350">
    <property type="component" value="Chromosome"/>
</dbReference>
<proteinExistence type="predicted"/>
<gene>
    <name evidence="2" type="ordered locus">M1425_2285</name>
</gene>
<dbReference type="InterPro" id="IPR007159">
    <property type="entry name" value="SpoVT-AbrB_dom"/>
</dbReference>
<feature type="domain" description="SpoVT-AbrB" evidence="1">
    <location>
        <begin position="6"/>
        <end position="39"/>
    </location>
</feature>
<dbReference type="GeneID" id="84062565"/>
<dbReference type="GO" id="GO:0003677">
    <property type="term" value="F:DNA binding"/>
    <property type="evidence" value="ECO:0007669"/>
    <property type="project" value="InterPro"/>
</dbReference>
<dbReference type="Pfam" id="PF04014">
    <property type="entry name" value="MazE_antitoxin"/>
    <property type="match status" value="1"/>
</dbReference>
<sequence>MIKSTPASARSKINIKEGDILEVYLNGDEIVLRKVKTERPRIRLGNKLSLGDIEEAIERGEGNS</sequence>
<protein>
    <submittedName>
        <fullName evidence="2">Transcriptional regulator, AbrB family</fullName>
    </submittedName>
</protein>
<reference evidence="2 3" key="1">
    <citation type="journal article" date="2009" name="Proc. Natl. Acad. Sci. U.S.A.">
        <title>Biogeography of the Sulfolobus islandicus pan-genome.</title>
        <authorList>
            <person name="Reno M.L."/>
            <person name="Held N.L."/>
            <person name="Fields C.J."/>
            <person name="Burke P.V."/>
            <person name="Whitaker R.J."/>
        </authorList>
    </citation>
    <scope>NUCLEOTIDE SEQUENCE [LARGE SCALE GENOMIC DNA]</scope>
    <source>
        <strain evidence="3">M.14.25 / Kamchatka #1</strain>
    </source>
</reference>
<evidence type="ECO:0000313" key="3">
    <source>
        <dbReference type="Proteomes" id="UP000001350"/>
    </source>
</evidence>
<evidence type="ECO:0000259" key="1">
    <source>
        <dbReference type="Pfam" id="PF04014"/>
    </source>
</evidence>
<dbReference type="SUPFAM" id="SSF89447">
    <property type="entry name" value="AbrB/MazE/MraZ-like"/>
    <property type="match status" value="1"/>
</dbReference>
<dbReference type="AlphaFoldDB" id="C3MS75"/>
<dbReference type="Gene3D" id="2.10.260.10">
    <property type="match status" value="1"/>
</dbReference>
<dbReference type="NCBIfam" id="TIGR01439">
    <property type="entry name" value="lp_hng_hel_AbrB"/>
    <property type="match status" value="1"/>
</dbReference>